<dbReference type="Gene3D" id="3.40.50.720">
    <property type="entry name" value="NAD(P)-binding Rossmann-like Domain"/>
    <property type="match status" value="2"/>
</dbReference>
<dbReference type="CDD" id="cd05237">
    <property type="entry name" value="UDP_invert_4-6DH_SDR_e"/>
    <property type="match status" value="1"/>
</dbReference>
<accession>A0A495VAD9</accession>
<dbReference type="InterPro" id="IPR036291">
    <property type="entry name" value="NAD(P)-bd_dom_sf"/>
</dbReference>
<keyword evidence="2" id="KW-1133">Transmembrane helix</keyword>
<dbReference type="SUPFAM" id="SSF51735">
    <property type="entry name" value="NAD(P)-binding Rossmann-fold domains"/>
    <property type="match status" value="2"/>
</dbReference>
<keyword evidence="2" id="KW-0472">Membrane</keyword>
<evidence type="ECO:0000313" key="4">
    <source>
        <dbReference type="EMBL" id="RKT45593.1"/>
    </source>
</evidence>
<organism evidence="4 5">
    <name type="scientific">Thiocapsa rosea</name>
    <dbReference type="NCBI Taxonomy" id="69360"/>
    <lineage>
        <taxon>Bacteria</taxon>
        <taxon>Pseudomonadati</taxon>
        <taxon>Pseudomonadota</taxon>
        <taxon>Gammaproteobacteria</taxon>
        <taxon>Chromatiales</taxon>
        <taxon>Chromatiaceae</taxon>
        <taxon>Thiocapsa</taxon>
    </lineage>
</organism>
<sequence>MSLWFQRARSRLLVFVHDIVTIPVAWGLAYWMRFNLAYVPPEFIEEAVEMLPLVVLVVGPVYWAFGLYRGVWRFASIDDLVRIAFAVLTGTTLLLFVLFIFNRMAFIPRSLPVLFVIFQLMLLAGPRLFYRWIKDRRLDFSGGRRVLIVGAERTGEMLVRDLLRDRHSGYVPIAFVDDKPRRHGGVVHGVPIRGTTDQIPQLVETFGIDVVLLATPTASAKEMQRLVGLCETAGRPFRTVPQVKDVMAGLVSVNQLRPVLIEDLLGRDQVNLDWDGMRNGLADRVVLVSGAGGSIGSELCRQLRACRPRELILVDHGEFNLYRIETELLDEPDPPVLSRYLLDVTNRGGIDALFERVRPDVVFHAAAYKHVPLLEDQIQAALHNNVVGTRVMAEAADRWGCERFVLISTDKAVNPSNVMGASKRLAELICLETDHRSACRFMTVRFGNVLGSAGSVVPRFRQQIERGGPLTVTHPEIERFFMTIPEACQLIMQAAVIGHGGETFVLDMGEPVKIRYLAEQMIRLSGLEPGRDIAIKYTGLRPGEKLFEELFYASEGFTDTPNPRIKIARRAEGPEVAVLDLALADLDAALFERSDAAAGRVLARLVPGWSGDPGAVRSADPKAAAVGMPG</sequence>
<evidence type="ECO:0000256" key="1">
    <source>
        <dbReference type="ARBA" id="ARBA00007430"/>
    </source>
</evidence>
<reference evidence="4 5" key="1">
    <citation type="submission" date="2018-10" db="EMBL/GenBank/DDBJ databases">
        <title>Genomic Encyclopedia of Archaeal and Bacterial Type Strains, Phase II (KMG-II): from individual species to whole genera.</title>
        <authorList>
            <person name="Goeker M."/>
        </authorList>
    </citation>
    <scope>NUCLEOTIDE SEQUENCE [LARGE SCALE GENOMIC DNA]</scope>
    <source>
        <strain evidence="4 5">DSM 235</strain>
    </source>
</reference>
<dbReference type="PANTHER" id="PTHR43318:SF1">
    <property type="entry name" value="POLYSACCHARIDE BIOSYNTHESIS PROTEIN EPSC-RELATED"/>
    <property type="match status" value="1"/>
</dbReference>
<evidence type="ECO:0000313" key="5">
    <source>
        <dbReference type="Proteomes" id="UP000274556"/>
    </source>
</evidence>
<feature type="transmembrane region" description="Helical" evidence="2">
    <location>
        <begin position="51"/>
        <end position="68"/>
    </location>
</feature>
<evidence type="ECO:0000259" key="3">
    <source>
        <dbReference type="Pfam" id="PF02719"/>
    </source>
</evidence>
<dbReference type="PANTHER" id="PTHR43318">
    <property type="entry name" value="UDP-N-ACETYLGLUCOSAMINE 4,6-DEHYDRATASE"/>
    <property type="match status" value="1"/>
</dbReference>
<protein>
    <submittedName>
        <fullName evidence="4">FlaA1/EpsC-like NDP-sugar epimerase</fullName>
    </submittedName>
</protein>
<comment type="caution">
    <text evidence="4">The sequence shown here is derived from an EMBL/GenBank/DDBJ whole genome shotgun (WGS) entry which is preliminary data.</text>
</comment>
<feature type="transmembrane region" description="Helical" evidence="2">
    <location>
        <begin position="12"/>
        <end position="31"/>
    </location>
</feature>
<name>A0A495VAD9_9GAMM</name>
<keyword evidence="5" id="KW-1185">Reference proteome</keyword>
<evidence type="ECO:0000256" key="2">
    <source>
        <dbReference type="SAM" id="Phobius"/>
    </source>
</evidence>
<dbReference type="AlphaFoldDB" id="A0A495VAD9"/>
<comment type="similarity">
    <text evidence="1">Belongs to the polysaccharide synthase family.</text>
</comment>
<gene>
    <name evidence="4" type="ORF">BDD21_3058</name>
</gene>
<dbReference type="InterPro" id="IPR003869">
    <property type="entry name" value="Polysac_CapD-like"/>
</dbReference>
<feature type="domain" description="Polysaccharide biosynthesis protein CapD-like" evidence="3">
    <location>
        <begin position="286"/>
        <end position="568"/>
    </location>
</feature>
<dbReference type="Pfam" id="PF02719">
    <property type="entry name" value="Polysacc_synt_2"/>
    <property type="match status" value="1"/>
</dbReference>
<dbReference type="RefSeq" id="WP_120797833.1">
    <property type="nucleotide sequence ID" value="NZ_RBXL01000001.1"/>
</dbReference>
<feature type="transmembrane region" description="Helical" evidence="2">
    <location>
        <begin position="80"/>
        <end position="101"/>
    </location>
</feature>
<dbReference type="Proteomes" id="UP000274556">
    <property type="component" value="Unassembled WGS sequence"/>
</dbReference>
<keyword evidence="2" id="KW-0812">Transmembrane</keyword>
<dbReference type="OrthoDB" id="9803111at2"/>
<dbReference type="InterPro" id="IPR051203">
    <property type="entry name" value="Polysaccharide_Synthase-Rel"/>
</dbReference>
<dbReference type="EMBL" id="RBXL01000001">
    <property type="protein sequence ID" value="RKT45593.1"/>
    <property type="molecule type" value="Genomic_DNA"/>
</dbReference>
<proteinExistence type="inferred from homology"/>
<dbReference type="Pfam" id="PF13727">
    <property type="entry name" value="CoA_binding_3"/>
    <property type="match status" value="1"/>
</dbReference>